<dbReference type="InterPro" id="IPR018764">
    <property type="entry name" value="RskA_C"/>
</dbReference>
<dbReference type="RefSeq" id="WP_083344618.1">
    <property type="nucleotide sequence ID" value="NZ_LT629690.1"/>
</dbReference>
<dbReference type="Pfam" id="PF10099">
    <property type="entry name" value="RskA_C"/>
    <property type="match status" value="1"/>
</dbReference>
<dbReference type="PANTHER" id="PTHR37461">
    <property type="entry name" value="ANTI-SIGMA-K FACTOR RSKA"/>
    <property type="match status" value="1"/>
</dbReference>
<gene>
    <name evidence="2" type="ORF">SAMN05444167_1542</name>
</gene>
<dbReference type="GO" id="GO:0016989">
    <property type="term" value="F:sigma factor antagonist activity"/>
    <property type="evidence" value="ECO:0007669"/>
    <property type="project" value="TreeGrafter"/>
</dbReference>
<evidence type="ECO:0000259" key="1">
    <source>
        <dbReference type="Pfam" id="PF10099"/>
    </source>
</evidence>
<dbReference type="PANTHER" id="PTHR37461:SF1">
    <property type="entry name" value="ANTI-SIGMA-K FACTOR RSKA"/>
    <property type="match status" value="1"/>
</dbReference>
<evidence type="ECO:0000313" key="3">
    <source>
        <dbReference type="Proteomes" id="UP000182427"/>
    </source>
</evidence>
<proteinExistence type="predicted"/>
<name>A0A1G7IRB4_9BACT</name>
<dbReference type="GO" id="GO:0006417">
    <property type="term" value="P:regulation of translation"/>
    <property type="evidence" value="ECO:0007669"/>
    <property type="project" value="TreeGrafter"/>
</dbReference>
<feature type="domain" description="Anti-sigma K factor RskA C-terminal" evidence="1">
    <location>
        <begin position="152"/>
        <end position="306"/>
    </location>
</feature>
<keyword evidence="3" id="KW-1185">Reference proteome</keyword>
<dbReference type="AlphaFoldDB" id="A0A1G7IRB4"/>
<reference evidence="2 3" key="1">
    <citation type="submission" date="2016-10" db="EMBL/GenBank/DDBJ databases">
        <authorList>
            <person name="de Groot N.N."/>
        </authorList>
    </citation>
    <scope>NUCLEOTIDE SEQUENCE [LARGE SCALE GENOMIC DNA]</scope>
    <source>
        <strain evidence="2 3">GAS232</strain>
    </source>
</reference>
<dbReference type="GO" id="GO:0005886">
    <property type="term" value="C:plasma membrane"/>
    <property type="evidence" value="ECO:0007669"/>
    <property type="project" value="InterPro"/>
</dbReference>
<dbReference type="Proteomes" id="UP000182427">
    <property type="component" value="Chromosome I"/>
</dbReference>
<dbReference type="InterPro" id="IPR051474">
    <property type="entry name" value="Anti-sigma-K/W_factor"/>
</dbReference>
<dbReference type="EMBL" id="LT629690">
    <property type="protein sequence ID" value="SDF15108.1"/>
    <property type="molecule type" value="Genomic_DNA"/>
</dbReference>
<accession>A0A1G7IRB4</accession>
<sequence length="312" mass="33949">MIRQQPVTAEDLYLFALQLLAPEEQTRLQDFLQHSPEARKELANVRGDMILLSLTPEQHTPPALCRQRLLKQIARGKKSASAVHSVADRATAQHTIATDPILAPEPVPDRLSAIRDDSYTPSPEASLPFRSFQEDEPQSGLLSRLLPWAGWALAAGLAVSTFTMWHKSESLQETTTAANAKATRIASESDNSLRVLDVLRNSAAQRFQLTKQSSQPIPNARVTYVSETGSLIFQGANLDQVPAGKVYELWLIPVGEGRTPIPAGTFRPDERGYASIVLPDIPKGVVAGTFGVTMEEEGGAKNPTLPILMIGA</sequence>
<organism evidence="2 3">
    <name type="scientific">Terriglobus roseus</name>
    <dbReference type="NCBI Taxonomy" id="392734"/>
    <lineage>
        <taxon>Bacteria</taxon>
        <taxon>Pseudomonadati</taxon>
        <taxon>Acidobacteriota</taxon>
        <taxon>Terriglobia</taxon>
        <taxon>Terriglobales</taxon>
        <taxon>Acidobacteriaceae</taxon>
        <taxon>Terriglobus</taxon>
    </lineage>
</organism>
<evidence type="ECO:0000313" key="2">
    <source>
        <dbReference type="EMBL" id="SDF15108.1"/>
    </source>
</evidence>
<protein>
    <submittedName>
        <fullName evidence="2">Anti-sigma-K factor rskA</fullName>
    </submittedName>
</protein>